<dbReference type="PANTHER" id="PTHR11685">
    <property type="entry name" value="RBR FAMILY RING FINGER AND IBR DOMAIN-CONTAINING"/>
    <property type="match status" value="1"/>
</dbReference>
<evidence type="ECO:0000259" key="15">
    <source>
        <dbReference type="PROSITE" id="PS51873"/>
    </source>
</evidence>
<feature type="domain" description="RING-type" evidence="14">
    <location>
        <begin position="24"/>
        <end position="70"/>
    </location>
</feature>
<evidence type="ECO:0000256" key="6">
    <source>
        <dbReference type="ARBA" id="ARBA00012251"/>
    </source>
</evidence>
<comment type="function">
    <text evidence="3">Might act as an E3 ubiquitin-protein ligase, or as part of E3 complex, which accepts ubiquitin from specific E2 ubiquitin-conjugating enzymes and then transfers it to substrates.</text>
</comment>
<keyword evidence="17" id="KW-1185">Reference proteome</keyword>
<dbReference type="GO" id="GO:0031624">
    <property type="term" value="F:ubiquitin conjugating enzyme binding"/>
    <property type="evidence" value="ECO:0000318"/>
    <property type="project" value="GO_Central"/>
</dbReference>
<dbReference type="STRING" id="3641.A0A061EJD8"/>
<dbReference type="GO" id="GO:0005737">
    <property type="term" value="C:cytoplasm"/>
    <property type="evidence" value="ECO:0000318"/>
    <property type="project" value="GO_Central"/>
</dbReference>
<keyword evidence="11" id="KW-0833">Ubl conjugation pathway</keyword>
<dbReference type="PROSITE" id="PS00518">
    <property type="entry name" value="ZF_RING_1"/>
    <property type="match status" value="1"/>
</dbReference>
<dbReference type="InterPro" id="IPR017907">
    <property type="entry name" value="Znf_RING_CS"/>
</dbReference>
<feature type="domain" description="RING-type" evidence="15">
    <location>
        <begin position="20"/>
        <end position="228"/>
    </location>
</feature>
<dbReference type="UniPathway" id="UPA00143"/>
<dbReference type="InterPro" id="IPR044066">
    <property type="entry name" value="TRIAD_supradom"/>
</dbReference>
<dbReference type="SMART" id="SM00647">
    <property type="entry name" value="IBR"/>
    <property type="match status" value="1"/>
</dbReference>
<dbReference type="InterPro" id="IPR013083">
    <property type="entry name" value="Znf_RING/FYVE/PHD"/>
</dbReference>
<evidence type="ECO:0000256" key="8">
    <source>
        <dbReference type="ARBA" id="ARBA00022723"/>
    </source>
</evidence>
<sequence>MGNSPGKALENPQGEEDDESSFTCEICIEPTLPSKKFKNANICRHAFCQDCIAKYIEVKVQDNTAKIDCPEPSCQFYLDPLICRPMVSPDLFSSWCDLLCESSLLGSERSYCPNRNCMALVLNECRGNVKKSKCPNCKQLFCFQCQTVWHAGYQCEESEQIRDRNDVLFGQLVERKKWTRCPACGQCIERLVGCSLVKCRSKEAVGILTSINRLIRNRGFFFVCLLGGVMMGRETKEEESNGINIVDDDGVQMQDRVLLPVWEKVNEQGMWMQAQFGKYDDGCQFVSSPVYSCGLPFRYCLA</sequence>
<dbReference type="HOGENOM" id="CLU_922594_0_0_1"/>
<evidence type="ECO:0000256" key="13">
    <source>
        <dbReference type="PROSITE-ProRule" id="PRU00175"/>
    </source>
</evidence>
<keyword evidence="9" id="KW-0677">Repeat</keyword>
<reference evidence="16 17" key="1">
    <citation type="journal article" date="2013" name="Genome Biol.">
        <title>The genome sequence of the most widely cultivated cacao type and its use to identify candidate genes regulating pod color.</title>
        <authorList>
            <person name="Motamayor J.C."/>
            <person name="Mockaitis K."/>
            <person name="Schmutz J."/>
            <person name="Haiminen N."/>
            <person name="Iii D.L."/>
            <person name="Cornejo O."/>
            <person name="Findley S.D."/>
            <person name="Zheng P."/>
            <person name="Utro F."/>
            <person name="Royaert S."/>
            <person name="Saski C."/>
            <person name="Jenkins J."/>
            <person name="Podicheti R."/>
            <person name="Zhao M."/>
            <person name="Scheffler B.E."/>
            <person name="Stack J.C."/>
            <person name="Feltus F.A."/>
            <person name="Mustiga G.M."/>
            <person name="Amores F."/>
            <person name="Phillips W."/>
            <person name="Marelli J.P."/>
            <person name="May G.D."/>
            <person name="Shapiro H."/>
            <person name="Ma J."/>
            <person name="Bustamante C.D."/>
            <person name="Schnell R.J."/>
            <person name="Main D."/>
            <person name="Gilbert D."/>
            <person name="Parida L."/>
            <person name="Kuhn D.N."/>
        </authorList>
    </citation>
    <scope>NUCLEOTIDE SEQUENCE [LARGE SCALE GENOMIC DNA]</scope>
    <source>
        <strain evidence="17">cv. Matina 1-6</strain>
    </source>
</reference>
<dbReference type="PROSITE" id="PS51873">
    <property type="entry name" value="TRIAD"/>
    <property type="match status" value="1"/>
</dbReference>
<evidence type="ECO:0000256" key="1">
    <source>
        <dbReference type="ARBA" id="ARBA00001798"/>
    </source>
</evidence>
<dbReference type="FunFam" id="3.30.40.10:FF:000230">
    <property type="entry name" value="RBR-type E3 ubiquitin transferase"/>
    <property type="match status" value="1"/>
</dbReference>
<keyword evidence="10 13" id="KW-0863">Zinc-finger</keyword>
<dbReference type="InterPro" id="IPR002867">
    <property type="entry name" value="IBR_dom"/>
</dbReference>
<comment type="similarity">
    <text evidence="5">Belongs to the RBR family. Ariadne subfamily.</text>
</comment>
<dbReference type="Pfam" id="PF01485">
    <property type="entry name" value="IBR"/>
    <property type="match status" value="1"/>
</dbReference>
<keyword evidence="8" id="KW-0479">Metal-binding</keyword>
<dbReference type="GO" id="GO:0006511">
    <property type="term" value="P:ubiquitin-dependent protein catabolic process"/>
    <property type="evidence" value="ECO:0000318"/>
    <property type="project" value="GO_Central"/>
</dbReference>
<dbReference type="AlphaFoldDB" id="A0A061EJD8"/>
<comment type="catalytic activity">
    <reaction evidence="1">
        <text>[E2 ubiquitin-conjugating enzyme]-S-ubiquitinyl-L-cysteine + [acceptor protein]-L-lysine = [E2 ubiquitin-conjugating enzyme]-L-cysteine + [acceptor protein]-N(6)-ubiquitinyl-L-lysine.</text>
        <dbReference type="EC" id="2.3.2.31"/>
    </reaction>
</comment>
<evidence type="ECO:0000256" key="7">
    <source>
        <dbReference type="ARBA" id="ARBA00022679"/>
    </source>
</evidence>
<accession>A0A061EJD8</accession>
<evidence type="ECO:0000256" key="4">
    <source>
        <dbReference type="ARBA" id="ARBA00004906"/>
    </source>
</evidence>
<comment type="pathway">
    <text evidence="4">Protein modification; protein ubiquitination.</text>
</comment>
<dbReference type="InParanoid" id="A0A061EJD8"/>
<dbReference type="InterPro" id="IPR001841">
    <property type="entry name" value="Znf_RING"/>
</dbReference>
<dbReference type="OrthoDB" id="10009520at2759"/>
<dbReference type="EC" id="2.3.2.31" evidence="6"/>
<evidence type="ECO:0000256" key="2">
    <source>
        <dbReference type="ARBA" id="ARBA00001947"/>
    </source>
</evidence>
<dbReference type="GO" id="GO:0016567">
    <property type="term" value="P:protein ubiquitination"/>
    <property type="evidence" value="ECO:0007669"/>
    <property type="project" value="UniProtKB-UniPathway"/>
</dbReference>
<evidence type="ECO:0000259" key="14">
    <source>
        <dbReference type="PROSITE" id="PS50089"/>
    </source>
</evidence>
<evidence type="ECO:0000256" key="3">
    <source>
        <dbReference type="ARBA" id="ARBA00003976"/>
    </source>
</evidence>
<dbReference type="InterPro" id="IPR031127">
    <property type="entry name" value="E3_UB_ligase_RBR"/>
</dbReference>
<dbReference type="eggNOG" id="KOG1812">
    <property type="taxonomic scope" value="Eukaryota"/>
</dbReference>
<evidence type="ECO:0000313" key="16">
    <source>
        <dbReference type="EMBL" id="EOY04738.1"/>
    </source>
</evidence>
<dbReference type="Gramene" id="Tc04v2_t013650.2">
    <property type="protein sequence ID" value="Tc04v2_p013650.2"/>
    <property type="gene ID" value="Tc04v2_g013650"/>
</dbReference>
<gene>
    <name evidence="16" type="ORF">TCM_019924</name>
</gene>
<dbReference type="GO" id="GO:0061630">
    <property type="term" value="F:ubiquitin protein ligase activity"/>
    <property type="evidence" value="ECO:0000318"/>
    <property type="project" value="GO_Central"/>
</dbReference>
<name>A0A061EJD8_THECC</name>
<organism evidence="16 17">
    <name type="scientific">Theobroma cacao</name>
    <name type="common">Cacao</name>
    <name type="synonym">Cocoa</name>
    <dbReference type="NCBI Taxonomy" id="3641"/>
    <lineage>
        <taxon>Eukaryota</taxon>
        <taxon>Viridiplantae</taxon>
        <taxon>Streptophyta</taxon>
        <taxon>Embryophyta</taxon>
        <taxon>Tracheophyta</taxon>
        <taxon>Spermatophyta</taxon>
        <taxon>Magnoliopsida</taxon>
        <taxon>eudicotyledons</taxon>
        <taxon>Gunneridae</taxon>
        <taxon>Pentapetalae</taxon>
        <taxon>rosids</taxon>
        <taxon>malvids</taxon>
        <taxon>Malvales</taxon>
        <taxon>Malvaceae</taxon>
        <taxon>Byttnerioideae</taxon>
        <taxon>Theobroma</taxon>
    </lineage>
</organism>
<protein>
    <recommendedName>
        <fullName evidence="6">RBR-type E3 ubiquitin transferase</fullName>
        <ecNumber evidence="6">2.3.2.31</ecNumber>
    </recommendedName>
</protein>
<dbReference type="Proteomes" id="UP000026915">
    <property type="component" value="Chromosome 4"/>
</dbReference>
<dbReference type="SUPFAM" id="SSF57850">
    <property type="entry name" value="RING/U-box"/>
    <property type="match status" value="2"/>
</dbReference>
<dbReference type="GO" id="GO:0000151">
    <property type="term" value="C:ubiquitin ligase complex"/>
    <property type="evidence" value="ECO:0000318"/>
    <property type="project" value="GO_Central"/>
</dbReference>
<dbReference type="PROSITE" id="PS50089">
    <property type="entry name" value="ZF_RING_2"/>
    <property type="match status" value="1"/>
</dbReference>
<proteinExistence type="inferred from homology"/>
<evidence type="ECO:0000256" key="11">
    <source>
        <dbReference type="ARBA" id="ARBA00022786"/>
    </source>
</evidence>
<dbReference type="GO" id="GO:0008270">
    <property type="term" value="F:zinc ion binding"/>
    <property type="evidence" value="ECO:0007669"/>
    <property type="project" value="UniProtKB-KW"/>
</dbReference>
<evidence type="ECO:0000313" key="17">
    <source>
        <dbReference type="Proteomes" id="UP000026915"/>
    </source>
</evidence>
<dbReference type="Gene3D" id="3.30.40.10">
    <property type="entry name" value="Zinc/RING finger domain, C3HC4 (zinc finger)"/>
    <property type="match status" value="1"/>
</dbReference>
<dbReference type="EMBL" id="CM001882">
    <property type="protein sequence ID" value="EOY04738.1"/>
    <property type="molecule type" value="Genomic_DNA"/>
</dbReference>
<evidence type="ECO:0000256" key="5">
    <source>
        <dbReference type="ARBA" id="ARBA00005884"/>
    </source>
</evidence>
<evidence type="ECO:0000256" key="9">
    <source>
        <dbReference type="ARBA" id="ARBA00022737"/>
    </source>
</evidence>
<comment type="cofactor">
    <cofactor evidence="2">
        <name>Zn(2+)</name>
        <dbReference type="ChEBI" id="CHEBI:29105"/>
    </cofactor>
</comment>
<keyword evidence="12" id="KW-0862">Zinc</keyword>
<dbReference type="Gramene" id="EOY04738">
    <property type="protein sequence ID" value="EOY04738"/>
    <property type="gene ID" value="TCM_019924"/>
</dbReference>
<evidence type="ECO:0000256" key="12">
    <source>
        <dbReference type="ARBA" id="ARBA00022833"/>
    </source>
</evidence>
<evidence type="ECO:0000256" key="10">
    <source>
        <dbReference type="ARBA" id="ARBA00022771"/>
    </source>
</evidence>
<keyword evidence="7" id="KW-0808">Transferase</keyword>